<dbReference type="InterPro" id="IPR030417">
    <property type="entry name" value="MS4A"/>
</dbReference>
<evidence type="ECO:0000313" key="7">
    <source>
        <dbReference type="Ensembl" id="ENSCCRP00020095899.1"/>
    </source>
</evidence>
<dbReference type="Proteomes" id="UP000694701">
    <property type="component" value="Unplaced"/>
</dbReference>
<dbReference type="Ensembl" id="ENSCCRT00020104857.1">
    <property type="protein sequence ID" value="ENSCCRP00020095899.1"/>
    <property type="gene ID" value="ENSCCRG00020044175.1"/>
</dbReference>
<feature type="transmembrane region" description="Helical" evidence="6">
    <location>
        <begin position="96"/>
        <end position="124"/>
    </location>
</feature>
<dbReference type="InterPro" id="IPR007237">
    <property type="entry name" value="CD20-like"/>
</dbReference>
<comment type="similarity">
    <text evidence="2">Belongs to the MS4A family.</text>
</comment>
<organism evidence="7 8">
    <name type="scientific">Cyprinus carpio</name>
    <name type="common">Common carp</name>
    <dbReference type="NCBI Taxonomy" id="7962"/>
    <lineage>
        <taxon>Eukaryota</taxon>
        <taxon>Metazoa</taxon>
        <taxon>Chordata</taxon>
        <taxon>Craniata</taxon>
        <taxon>Vertebrata</taxon>
        <taxon>Euteleostomi</taxon>
        <taxon>Actinopterygii</taxon>
        <taxon>Neopterygii</taxon>
        <taxon>Teleostei</taxon>
        <taxon>Ostariophysi</taxon>
        <taxon>Cypriniformes</taxon>
        <taxon>Cyprinidae</taxon>
        <taxon>Cyprininae</taxon>
        <taxon>Cyprinus</taxon>
    </lineage>
</organism>
<comment type="subcellular location">
    <subcellularLocation>
        <location evidence="1">Membrane</location>
        <topology evidence="1">Multi-pass membrane protein</topology>
    </subcellularLocation>
</comment>
<feature type="transmembrane region" description="Helical" evidence="6">
    <location>
        <begin position="161"/>
        <end position="180"/>
    </location>
</feature>
<dbReference type="PANTHER" id="PTHR23320:SF125">
    <property type="entry name" value="TRANSMEMBRANE PROTEIN 176L.1-RELATED"/>
    <property type="match status" value="1"/>
</dbReference>
<evidence type="ECO:0000256" key="5">
    <source>
        <dbReference type="ARBA" id="ARBA00023136"/>
    </source>
</evidence>
<feature type="transmembrane region" description="Helical" evidence="6">
    <location>
        <begin position="130"/>
        <end position="149"/>
    </location>
</feature>
<evidence type="ECO:0000256" key="6">
    <source>
        <dbReference type="SAM" id="Phobius"/>
    </source>
</evidence>
<evidence type="ECO:0000256" key="2">
    <source>
        <dbReference type="ARBA" id="ARBA00009565"/>
    </source>
</evidence>
<dbReference type="PANTHER" id="PTHR23320">
    <property type="entry name" value="MEMBRANE-SPANNING 4-DOMAINS SUBFAMILY A MS4A -RELATED"/>
    <property type="match status" value="1"/>
</dbReference>
<evidence type="ECO:0000256" key="3">
    <source>
        <dbReference type="ARBA" id="ARBA00022692"/>
    </source>
</evidence>
<keyword evidence="4 6" id="KW-1133">Transmembrane helix</keyword>
<name>A0A8C2JLB2_CYPCA</name>
<evidence type="ECO:0000256" key="4">
    <source>
        <dbReference type="ARBA" id="ARBA00022989"/>
    </source>
</evidence>
<dbReference type="AlphaFoldDB" id="A0A8C2JLB2"/>
<dbReference type="GO" id="GO:0016020">
    <property type="term" value="C:membrane"/>
    <property type="evidence" value="ECO:0007669"/>
    <property type="project" value="UniProtKB-SubCell"/>
</dbReference>
<protein>
    <submittedName>
        <fullName evidence="7">Transmembrane protein 176l.1</fullName>
    </submittedName>
</protein>
<reference evidence="7" key="1">
    <citation type="submission" date="2025-08" db="UniProtKB">
        <authorList>
            <consortium name="Ensembl"/>
        </authorList>
    </citation>
    <scope>IDENTIFICATION</scope>
</reference>
<accession>A0A8C2JLB2</accession>
<sequence>MYIKTDSPAMVIVCCSSCFLQSRRFGHCYLLRTTSVQHCSMTLTVSRGEGLTVITVTSNPKSKWPVLCQILGFLCCSPVSSLSHDMKGKLKDVHTAFGILQMITGVLNIAVGIMYTCLGSWFILYRIALGPFWIGSVFLVVGIMCILTANFPTSCLLTTGIFLNLVSAALAITAGVLYSVDLSYDHTFENCESHSYYYSRYDGYDYDYGNKTPSPEDSRRKEMCLYYKSLIEIFFRGLDIMMIVLSVLQIYVTISFCVLTGKALRKEDEDVKSVEDPELHKPLLEDTTAGAAC</sequence>
<keyword evidence="3 6" id="KW-0812">Transmembrane</keyword>
<dbReference type="Pfam" id="PF04103">
    <property type="entry name" value="CD20"/>
    <property type="match status" value="1"/>
</dbReference>
<feature type="transmembrane region" description="Helical" evidence="6">
    <location>
        <begin position="240"/>
        <end position="259"/>
    </location>
</feature>
<proteinExistence type="inferred from homology"/>
<evidence type="ECO:0000313" key="8">
    <source>
        <dbReference type="Proteomes" id="UP000694701"/>
    </source>
</evidence>
<evidence type="ECO:0000256" key="1">
    <source>
        <dbReference type="ARBA" id="ARBA00004141"/>
    </source>
</evidence>
<keyword evidence="5 6" id="KW-0472">Membrane</keyword>